<sequence length="171" mass="18523">MRNEGIVHPTGFLLSTISTKLDAITLPLDTFMKNIYTLKGFVRNQLSCYIFFEKFMFKKLACLLLTVFVFFSTSVASASAASATLYQGSNYAGGPLNVDNNISCFVDVAFNDVLSSVIVHDGTLTLFSDCNYGQPSVTISADGGVQSSGKYPNASWIGGLNDYFSSIQVDN</sequence>
<evidence type="ECO:0000256" key="1">
    <source>
        <dbReference type="SAM" id="Phobius"/>
    </source>
</evidence>
<dbReference type="Gene3D" id="2.60.20.10">
    <property type="entry name" value="Crystallins"/>
    <property type="match status" value="1"/>
</dbReference>
<keyword evidence="1" id="KW-1133">Transmembrane helix</keyword>
<proteinExistence type="predicted"/>
<name>A0A1D9G2L9_MOOP1</name>
<evidence type="ECO:0000313" key="2">
    <source>
        <dbReference type="EMBL" id="AOY81853.1"/>
    </source>
</evidence>
<keyword evidence="1" id="KW-0472">Membrane</keyword>
<accession>A0A1D9G2L9</accession>
<dbReference type="SUPFAM" id="SSF49695">
    <property type="entry name" value="gamma-Crystallin-like"/>
    <property type="match status" value="1"/>
</dbReference>
<organism evidence="2 3">
    <name type="scientific">Moorena producens (strain JHB)</name>
    <dbReference type="NCBI Taxonomy" id="1454205"/>
    <lineage>
        <taxon>Bacteria</taxon>
        <taxon>Bacillati</taxon>
        <taxon>Cyanobacteriota</taxon>
        <taxon>Cyanophyceae</taxon>
        <taxon>Coleofasciculales</taxon>
        <taxon>Coleofasciculaceae</taxon>
        <taxon>Moorena</taxon>
    </lineage>
</organism>
<dbReference type="EMBL" id="CP017708">
    <property type="protein sequence ID" value="AOY81853.1"/>
    <property type="molecule type" value="Genomic_DNA"/>
</dbReference>
<dbReference type="Proteomes" id="UP000176944">
    <property type="component" value="Chromosome"/>
</dbReference>
<dbReference type="InterPro" id="IPR011024">
    <property type="entry name" value="G_crystallin-like"/>
</dbReference>
<gene>
    <name evidence="2" type="ORF">BJP36_20020</name>
</gene>
<feature type="transmembrane region" description="Helical" evidence="1">
    <location>
        <begin position="60"/>
        <end position="81"/>
    </location>
</feature>
<reference evidence="3" key="1">
    <citation type="submission" date="2016-10" db="EMBL/GenBank/DDBJ databases">
        <title>Comparative genomics uncovers the prolific and rare metabolic potential of the cyanobacterial genus Moorea.</title>
        <authorList>
            <person name="Leao T."/>
            <person name="Castelao G."/>
            <person name="Korobeynikov A."/>
            <person name="Monroe E.A."/>
            <person name="Podell S."/>
            <person name="Glukhov E."/>
            <person name="Allen E."/>
            <person name="Gerwick W.H."/>
            <person name="Gerwick L."/>
        </authorList>
    </citation>
    <scope>NUCLEOTIDE SEQUENCE [LARGE SCALE GENOMIC DNA]</scope>
    <source>
        <strain evidence="3">JHB</strain>
    </source>
</reference>
<evidence type="ECO:0000313" key="3">
    <source>
        <dbReference type="Proteomes" id="UP000176944"/>
    </source>
</evidence>
<protein>
    <submittedName>
        <fullName evidence="2">Beta/gamma crystallin-related protein</fullName>
    </submittedName>
</protein>
<dbReference type="AlphaFoldDB" id="A0A1D9G2L9"/>
<keyword evidence="1" id="KW-0812">Transmembrane</keyword>